<gene>
    <name evidence="2" type="ORF">GCM10022256_34010</name>
</gene>
<dbReference type="EMBL" id="BAABAU010000006">
    <property type="protein sequence ID" value="GAA4267789.1"/>
    <property type="molecule type" value="Genomic_DNA"/>
</dbReference>
<accession>A0ABP8E6L6</accession>
<feature type="compositionally biased region" description="Gly residues" evidence="1">
    <location>
        <begin position="133"/>
        <end position="143"/>
    </location>
</feature>
<proteinExistence type="predicted"/>
<dbReference type="Proteomes" id="UP001501594">
    <property type="component" value="Unassembled WGS sequence"/>
</dbReference>
<comment type="caution">
    <text evidence="2">The sequence shown here is derived from an EMBL/GenBank/DDBJ whole genome shotgun (WGS) entry which is preliminary data.</text>
</comment>
<protein>
    <submittedName>
        <fullName evidence="2">Uncharacterized protein</fullName>
    </submittedName>
</protein>
<name>A0ABP8E6L6_9MICO</name>
<reference evidence="3" key="1">
    <citation type="journal article" date="2019" name="Int. J. Syst. Evol. Microbiol.">
        <title>The Global Catalogue of Microorganisms (GCM) 10K type strain sequencing project: providing services to taxonomists for standard genome sequencing and annotation.</title>
        <authorList>
            <consortium name="The Broad Institute Genomics Platform"/>
            <consortium name="The Broad Institute Genome Sequencing Center for Infectious Disease"/>
            <person name="Wu L."/>
            <person name="Ma J."/>
        </authorList>
    </citation>
    <scope>NUCLEOTIDE SEQUENCE [LARGE SCALE GENOMIC DNA]</scope>
    <source>
        <strain evidence="3">JCM 17442</strain>
    </source>
</reference>
<evidence type="ECO:0000313" key="3">
    <source>
        <dbReference type="Proteomes" id="UP001501594"/>
    </source>
</evidence>
<evidence type="ECO:0000256" key="1">
    <source>
        <dbReference type="SAM" id="MobiDB-lite"/>
    </source>
</evidence>
<keyword evidence="3" id="KW-1185">Reference proteome</keyword>
<organism evidence="2 3">
    <name type="scientific">Frondihabitans peucedani</name>
    <dbReference type="NCBI Taxonomy" id="598626"/>
    <lineage>
        <taxon>Bacteria</taxon>
        <taxon>Bacillati</taxon>
        <taxon>Actinomycetota</taxon>
        <taxon>Actinomycetes</taxon>
        <taxon>Micrococcales</taxon>
        <taxon>Microbacteriaceae</taxon>
        <taxon>Frondihabitans</taxon>
    </lineage>
</organism>
<sequence length="184" mass="18309">MPRVAEVVLGVRGGGADLLQVPRRSDQPAVIAEVPFDLAADRGDGEGDEVLASIDVEALGGLHQAEAGHLPDVGEVAAACAVAEGQRFRHVEVVLDDGVAGSARGLGVGGARALEGRDGATLPGCFGGRPRRGAGGGCEGSRGGARSEGPRADDGQDGFGNDGHGAPVRRRATALFSAVVASTG</sequence>
<feature type="region of interest" description="Disordered" evidence="1">
    <location>
        <begin position="124"/>
        <end position="167"/>
    </location>
</feature>
<evidence type="ECO:0000313" key="2">
    <source>
        <dbReference type="EMBL" id="GAA4267789.1"/>
    </source>
</evidence>